<dbReference type="Proteomes" id="UP000289738">
    <property type="component" value="Chromosome A06"/>
</dbReference>
<reference evidence="3 4" key="1">
    <citation type="submission" date="2019-01" db="EMBL/GenBank/DDBJ databases">
        <title>Sequencing of cultivated peanut Arachis hypogaea provides insights into genome evolution and oil improvement.</title>
        <authorList>
            <person name="Chen X."/>
        </authorList>
    </citation>
    <scope>NUCLEOTIDE SEQUENCE [LARGE SCALE GENOMIC DNA]</scope>
    <source>
        <strain evidence="4">cv. Fuhuasheng</strain>
        <tissue evidence="3">Leaves</tissue>
    </source>
</reference>
<dbReference type="SUPFAM" id="SSF46565">
    <property type="entry name" value="Chaperone J-domain"/>
    <property type="match status" value="1"/>
</dbReference>
<keyword evidence="4" id="KW-1185">Reference proteome</keyword>
<evidence type="ECO:0000313" key="4">
    <source>
        <dbReference type="Proteomes" id="UP000289738"/>
    </source>
</evidence>
<dbReference type="STRING" id="3818.A0A445CSQ0"/>
<dbReference type="Gene3D" id="1.10.287.110">
    <property type="entry name" value="DnaJ domain"/>
    <property type="match status" value="1"/>
</dbReference>
<dbReference type="InterPro" id="IPR018253">
    <property type="entry name" value="DnaJ_domain_CS"/>
</dbReference>
<dbReference type="PROSITE" id="PS00636">
    <property type="entry name" value="DNAJ_1"/>
    <property type="match status" value="1"/>
</dbReference>
<dbReference type="EMBL" id="SDMP01000006">
    <property type="protein sequence ID" value="RYR53999.1"/>
    <property type="molecule type" value="Genomic_DNA"/>
</dbReference>
<evidence type="ECO:0000313" key="3">
    <source>
        <dbReference type="EMBL" id="RYR53999.1"/>
    </source>
</evidence>
<keyword evidence="1" id="KW-0812">Transmembrane</keyword>
<accession>A0A445CSQ0</accession>
<feature type="transmembrane region" description="Helical" evidence="1">
    <location>
        <begin position="279"/>
        <end position="297"/>
    </location>
</feature>
<proteinExistence type="predicted"/>
<dbReference type="AlphaFoldDB" id="A0A445CSQ0"/>
<keyword evidence="1" id="KW-1133">Transmembrane helix</keyword>
<keyword evidence="1" id="KW-0472">Membrane</keyword>
<dbReference type="SMART" id="SM00271">
    <property type="entry name" value="DnaJ"/>
    <property type="match status" value="1"/>
</dbReference>
<dbReference type="GO" id="GO:0005737">
    <property type="term" value="C:cytoplasm"/>
    <property type="evidence" value="ECO:0007669"/>
    <property type="project" value="TreeGrafter"/>
</dbReference>
<sequence>MQSHLLTGPIRGSATAFPSVADASPFFSATPPISIRRRLRSCCPFIAASSSSSSSSSSSAAAFNATGSQSLYAVLGVPITATAAEIKRAYRLLARKYHPDVSKDLQAAELFKSIRHAYEVLSNEVTRIQYDRELQYSHKPYREKWSHSTEFEDQARIYRWANLRRKMYNERYTEHYNVDEGYYTTETDEEEDEGDLDEERGSFIEVLRSAFVIIFLFQTLGSRLSLTFSSVMALLDEKLDNGYKIGYIIAWIMGGRGGILLTMFLSFASWVCGKTSSSAVVLVIVAMWVGSYLSRYAPLPQGALLTLLYMSIKLQSDHI</sequence>
<dbReference type="PROSITE" id="PS50076">
    <property type="entry name" value="DNAJ_2"/>
    <property type="match status" value="1"/>
</dbReference>
<feature type="transmembrane region" description="Helical" evidence="1">
    <location>
        <begin position="210"/>
        <end position="235"/>
    </location>
</feature>
<gene>
    <name evidence="3" type="ORF">Ahy_A06g029257</name>
</gene>
<dbReference type="InterPro" id="IPR036869">
    <property type="entry name" value="J_dom_sf"/>
</dbReference>
<dbReference type="GO" id="GO:0042026">
    <property type="term" value="P:protein refolding"/>
    <property type="evidence" value="ECO:0007669"/>
    <property type="project" value="TreeGrafter"/>
</dbReference>
<feature type="domain" description="J" evidence="2">
    <location>
        <begin position="70"/>
        <end position="134"/>
    </location>
</feature>
<comment type="caution">
    <text evidence="3">The sequence shown here is derived from an EMBL/GenBank/DDBJ whole genome shotgun (WGS) entry which is preliminary data.</text>
</comment>
<dbReference type="InterPro" id="IPR001623">
    <property type="entry name" value="DnaJ_domain"/>
</dbReference>
<name>A0A445CSQ0_ARAHY</name>
<protein>
    <recommendedName>
        <fullName evidence="2">J domain-containing protein</fullName>
    </recommendedName>
</protein>
<dbReference type="CDD" id="cd06257">
    <property type="entry name" value="DnaJ"/>
    <property type="match status" value="1"/>
</dbReference>
<dbReference type="FunFam" id="1.10.287.110:FF:000227">
    <property type="entry name" value="Uncharacterized protein"/>
    <property type="match status" value="1"/>
</dbReference>
<evidence type="ECO:0000259" key="2">
    <source>
        <dbReference type="PROSITE" id="PS50076"/>
    </source>
</evidence>
<dbReference type="PANTHER" id="PTHR43096:SF58">
    <property type="entry name" value="CHAPERONE DNAJ-DOMAIN SUPERFAMILY PROTEIN"/>
    <property type="match status" value="1"/>
</dbReference>
<dbReference type="Pfam" id="PF00226">
    <property type="entry name" value="DnaJ"/>
    <property type="match status" value="1"/>
</dbReference>
<feature type="transmembrane region" description="Helical" evidence="1">
    <location>
        <begin position="247"/>
        <end position="272"/>
    </location>
</feature>
<dbReference type="PANTHER" id="PTHR43096">
    <property type="entry name" value="DNAJ HOMOLOG 1, MITOCHONDRIAL-RELATED"/>
    <property type="match status" value="1"/>
</dbReference>
<dbReference type="GO" id="GO:0051082">
    <property type="term" value="F:unfolded protein binding"/>
    <property type="evidence" value="ECO:0007669"/>
    <property type="project" value="TreeGrafter"/>
</dbReference>
<evidence type="ECO:0000256" key="1">
    <source>
        <dbReference type="SAM" id="Phobius"/>
    </source>
</evidence>
<dbReference type="PRINTS" id="PR00625">
    <property type="entry name" value="JDOMAIN"/>
</dbReference>
<organism evidence="3 4">
    <name type="scientific">Arachis hypogaea</name>
    <name type="common">Peanut</name>
    <dbReference type="NCBI Taxonomy" id="3818"/>
    <lineage>
        <taxon>Eukaryota</taxon>
        <taxon>Viridiplantae</taxon>
        <taxon>Streptophyta</taxon>
        <taxon>Embryophyta</taxon>
        <taxon>Tracheophyta</taxon>
        <taxon>Spermatophyta</taxon>
        <taxon>Magnoliopsida</taxon>
        <taxon>eudicotyledons</taxon>
        <taxon>Gunneridae</taxon>
        <taxon>Pentapetalae</taxon>
        <taxon>rosids</taxon>
        <taxon>fabids</taxon>
        <taxon>Fabales</taxon>
        <taxon>Fabaceae</taxon>
        <taxon>Papilionoideae</taxon>
        <taxon>50 kb inversion clade</taxon>
        <taxon>dalbergioids sensu lato</taxon>
        <taxon>Dalbergieae</taxon>
        <taxon>Pterocarpus clade</taxon>
        <taxon>Arachis</taxon>
    </lineage>
</organism>